<dbReference type="Gene3D" id="2.60.120.200">
    <property type="match status" value="3"/>
</dbReference>
<keyword evidence="1" id="KW-1015">Disulfide bond</keyword>
<dbReference type="EMBL" id="CAJNOC010001253">
    <property type="protein sequence ID" value="CAF0848819.1"/>
    <property type="molecule type" value="Genomic_DNA"/>
</dbReference>
<evidence type="ECO:0000313" key="7">
    <source>
        <dbReference type="Proteomes" id="UP000663879"/>
    </source>
</evidence>
<name>A0A813WCJ8_9BILA</name>
<dbReference type="Gene3D" id="2.10.25.10">
    <property type="entry name" value="Laminin"/>
    <property type="match status" value="2"/>
</dbReference>
<keyword evidence="2" id="KW-0245">EGF-like domain</keyword>
<evidence type="ECO:0000256" key="3">
    <source>
        <dbReference type="SAM" id="SignalP"/>
    </source>
</evidence>
<evidence type="ECO:0000313" key="6">
    <source>
        <dbReference type="EMBL" id="CAF0848819.1"/>
    </source>
</evidence>
<dbReference type="SMART" id="SM00282">
    <property type="entry name" value="LamG"/>
    <property type="match status" value="3"/>
</dbReference>
<organism evidence="6 7">
    <name type="scientific">Brachionus calyciflorus</name>
    <dbReference type="NCBI Taxonomy" id="104777"/>
    <lineage>
        <taxon>Eukaryota</taxon>
        <taxon>Metazoa</taxon>
        <taxon>Spiralia</taxon>
        <taxon>Gnathifera</taxon>
        <taxon>Rotifera</taxon>
        <taxon>Eurotatoria</taxon>
        <taxon>Monogononta</taxon>
        <taxon>Pseudotrocha</taxon>
        <taxon>Ploima</taxon>
        <taxon>Brachionidae</taxon>
        <taxon>Brachionus</taxon>
    </lineage>
</organism>
<dbReference type="AlphaFoldDB" id="A0A813WCJ8"/>
<dbReference type="InterPro" id="IPR013320">
    <property type="entry name" value="ConA-like_dom_sf"/>
</dbReference>
<dbReference type="Proteomes" id="UP000663879">
    <property type="component" value="Unassembled WGS sequence"/>
</dbReference>
<dbReference type="PROSITE" id="PS50026">
    <property type="entry name" value="EGF_3"/>
    <property type="match status" value="2"/>
</dbReference>
<feature type="domain" description="Laminin G" evidence="4">
    <location>
        <begin position="269"/>
        <end position="456"/>
    </location>
</feature>
<dbReference type="CDD" id="cd00054">
    <property type="entry name" value="EGF_CA"/>
    <property type="match status" value="2"/>
</dbReference>
<accession>A0A813WCJ8</accession>
<feature type="domain" description="EGF-like" evidence="5">
    <location>
        <begin position="675"/>
        <end position="712"/>
    </location>
</feature>
<evidence type="ECO:0000256" key="1">
    <source>
        <dbReference type="ARBA" id="ARBA00023157"/>
    </source>
</evidence>
<dbReference type="CDD" id="cd00110">
    <property type="entry name" value="LamG"/>
    <property type="match status" value="3"/>
</dbReference>
<dbReference type="GO" id="GO:0016020">
    <property type="term" value="C:membrane"/>
    <property type="evidence" value="ECO:0007669"/>
    <property type="project" value="UniProtKB-SubCell"/>
</dbReference>
<dbReference type="InterPro" id="IPR000742">
    <property type="entry name" value="EGF"/>
</dbReference>
<feature type="chain" id="PRO_5032839699" evidence="3">
    <location>
        <begin position="23"/>
        <end position="737"/>
    </location>
</feature>
<protein>
    <submittedName>
        <fullName evidence="6">Uncharacterized protein</fullName>
    </submittedName>
</protein>
<dbReference type="PROSITE" id="PS50025">
    <property type="entry name" value="LAM_G_DOMAIN"/>
    <property type="match status" value="3"/>
</dbReference>
<comment type="caution">
    <text evidence="2">Lacks conserved residue(s) required for the propagation of feature annotation.</text>
</comment>
<dbReference type="Pfam" id="PF02210">
    <property type="entry name" value="Laminin_G_2"/>
    <property type="match status" value="3"/>
</dbReference>
<keyword evidence="7" id="KW-1185">Reference proteome</keyword>
<dbReference type="SUPFAM" id="SSF57196">
    <property type="entry name" value="EGF/Laminin"/>
    <property type="match status" value="1"/>
</dbReference>
<dbReference type="SMART" id="SM00181">
    <property type="entry name" value="EGF"/>
    <property type="match status" value="2"/>
</dbReference>
<feature type="domain" description="Laminin G" evidence="4">
    <location>
        <begin position="461"/>
        <end position="672"/>
    </location>
</feature>
<reference evidence="6" key="1">
    <citation type="submission" date="2021-02" db="EMBL/GenBank/DDBJ databases">
        <authorList>
            <person name="Nowell W R."/>
        </authorList>
    </citation>
    <scope>NUCLEOTIDE SEQUENCE</scope>
    <source>
        <strain evidence="6">Ploen Becks lab</strain>
    </source>
</reference>
<gene>
    <name evidence="6" type="ORF">OXX778_LOCUS8839</name>
</gene>
<evidence type="ECO:0000259" key="5">
    <source>
        <dbReference type="PROSITE" id="PS50026"/>
    </source>
</evidence>
<evidence type="ECO:0000259" key="4">
    <source>
        <dbReference type="PROSITE" id="PS50025"/>
    </source>
</evidence>
<dbReference type="OrthoDB" id="6275838at2759"/>
<dbReference type="InterPro" id="IPR001791">
    <property type="entry name" value="Laminin_G"/>
</dbReference>
<sequence length="737" mass="84288">MKQIVIVNIIFLILLTNRSNQSEQQAYTYRLIGTSNSFAQYLPWYPCLNGSIIFEFKTHEPNGLLLYAQSPPYKYIQISLVDGNLRARMRIGEKDNPRGIFLVYQSVRLNDEKWHEIRFQRQDEKTILMIDGESLFHVHKDSSLNDLYFGDYQSGESHNLLFIGGIADSLQTYDLSLGTALFETRFNGFIRNVRALNCSLPFLIRLNPIIFGGLRFVAEQDSCSSNPCRNNGVCSIVTGSIINFKCDCTYTNYEGDLCEILIPPVSTDELTLTGKEYFSIEIPRIEKNSLSTILPTYEEEYNFDFKTSRSTGLLIYAGDSTDYFVLGLQDGGLFFKLNIKGQIFEKTLTIPGTYLHNNHWHSIKFTRRIRTIEIIIDNIKKDQNNLTGDFISMVTRFIYFGGVPKENRIYRTIHKNFIGCVRNVTYKSDVNSFNLISMVLNNSELVNTHGKLEKSCRKVMEPVTFSSSNSYIPILEWNDYPKLNSFKIEFQTTENHGVLAYILGKDNLNTHSDHFTKPIQSELLSFNRDFFSLEIHNRFLNAYFNLGTNYIRHEVVHEHVSNGKSHQITVELNDKYAIFKFDQKHETSIRIDLSESDRLELSGPLIIGGVHPNHSSSPFSNPSLRIPPYFYSGMLGNGYVGCIQDVEINGQSVNLTYYAALEQVSGINTETCTSMPNQCEIGHCLNEGICIEGWNRFSCDCSSTGFNGPICNQRKYSKNLVCKNADYNKDFLKFISN</sequence>
<feature type="signal peptide" evidence="3">
    <location>
        <begin position="1"/>
        <end position="22"/>
    </location>
</feature>
<dbReference type="PANTHER" id="PTHR15036">
    <property type="entry name" value="PIKACHURIN-LIKE PROTEIN"/>
    <property type="match status" value="1"/>
</dbReference>
<keyword evidence="3" id="KW-0732">Signal</keyword>
<evidence type="ECO:0000256" key="2">
    <source>
        <dbReference type="PROSITE-ProRule" id="PRU00076"/>
    </source>
</evidence>
<feature type="domain" description="Laminin G" evidence="4">
    <location>
        <begin position="28"/>
        <end position="223"/>
    </location>
</feature>
<comment type="caution">
    <text evidence="6">The sequence shown here is derived from an EMBL/GenBank/DDBJ whole genome shotgun (WGS) entry which is preliminary data.</text>
</comment>
<dbReference type="PANTHER" id="PTHR15036:SF89">
    <property type="entry name" value="NEUREXIN 1, ISOFORM F"/>
    <property type="match status" value="1"/>
</dbReference>
<dbReference type="SUPFAM" id="SSF49899">
    <property type="entry name" value="Concanavalin A-like lectins/glucanases"/>
    <property type="match status" value="3"/>
</dbReference>
<feature type="domain" description="EGF-like" evidence="5">
    <location>
        <begin position="219"/>
        <end position="259"/>
    </location>
</feature>
<dbReference type="InterPro" id="IPR050372">
    <property type="entry name" value="Neurexin-related_CASP"/>
</dbReference>
<proteinExistence type="predicted"/>